<dbReference type="AlphaFoldDB" id="A0A0A9EXV0"/>
<feature type="region of interest" description="Disordered" evidence="1">
    <location>
        <begin position="1"/>
        <end position="25"/>
    </location>
</feature>
<reference evidence="2" key="2">
    <citation type="journal article" date="2015" name="Data Brief">
        <title>Shoot transcriptome of the giant reed, Arundo donax.</title>
        <authorList>
            <person name="Barrero R.A."/>
            <person name="Guerrero F.D."/>
            <person name="Moolhuijzen P."/>
            <person name="Goolsby J.A."/>
            <person name="Tidwell J."/>
            <person name="Bellgard S.E."/>
            <person name="Bellgard M.I."/>
        </authorList>
    </citation>
    <scope>NUCLEOTIDE SEQUENCE</scope>
    <source>
        <tissue evidence="2">Shoot tissue taken approximately 20 cm above the soil surface</tissue>
    </source>
</reference>
<protein>
    <submittedName>
        <fullName evidence="2">Pco092382</fullName>
    </submittedName>
</protein>
<evidence type="ECO:0000313" key="2">
    <source>
        <dbReference type="EMBL" id="JAE03809.1"/>
    </source>
</evidence>
<feature type="compositionally biased region" description="Basic and acidic residues" evidence="1">
    <location>
        <begin position="9"/>
        <end position="25"/>
    </location>
</feature>
<sequence>MHNRLKNRLRAEASHLLHQQQEKRQKAWRSKNLSGFMLCRQASGDWPGGRLRMREEYLHAPPHQCVWWCCRATQRREPGLEHAHQ</sequence>
<evidence type="ECO:0000256" key="1">
    <source>
        <dbReference type="SAM" id="MobiDB-lite"/>
    </source>
</evidence>
<reference evidence="2" key="1">
    <citation type="submission" date="2014-09" db="EMBL/GenBank/DDBJ databases">
        <authorList>
            <person name="Magalhaes I.L.F."/>
            <person name="Oliveira U."/>
            <person name="Santos F.R."/>
            <person name="Vidigal T.H.D.A."/>
            <person name="Brescovit A.D."/>
            <person name="Santos A.J."/>
        </authorList>
    </citation>
    <scope>NUCLEOTIDE SEQUENCE</scope>
    <source>
        <tissue evidence="2">Shoot tissue taken approximately 20 cm above the soil surface</tissue>
    </source>
</reference>
<dbReference type="EMBL" id="GBRH01194087">
    <property type="protein sequence ID" value="JAE03809.1"/>
    <property type="molecule type" value="Transcribed_RNA"/>
</dbReference>
<accession>A0A0A9EXV0</accession>
<proteinExistence type="predicted"/>
<organism evidence="2">
    <name type="scientific">Arundo donax</name>
    <name type="common">Giant reed</name>
    <name type="synonym">Donax arundinaceus</name>
    <dbReference type="NCBI Taxonomy" id="35708"/>
    <lineage>
        <taxon>Eukaryota</taxon>
        <taxon>Viridiplantae</taxon>
        <taxon>Streptophyta</taxon>
        <taxon>Embryophyta</taxon>
        <taxon>Tracheophyta</taxon>
        <taxon>Spermatophyta</taxon>
        <taxon>Magnoliopsida</taxon>
        <taxon>Liliopsida</taxon>
        <taxon>Poales</taxon>
        <taxon>Poaceae</taxon>
        <taxon>PACMAD clade</taxon>
        <taxon>Arundinoideae</taxon>
        <taxon>Arundineae</taxon>
        <taxon>Arundo</taxon>
    </lineage>
</organism>
<name>A0A0A9EXV0_ARUDO</name>